<feature type="transmembrane region" description="Helical" evidence="7">
    <location>
        <begin position="30"/>
        <end position="51"/>
    </location>
</feature>
<comment type="caution">
    <text evidence="9">The sequence shown here is derived from an EMBL/GenBank/DDBJ whole genome shotgun (WGS) entry which is preliminary data.</text>
</comment>
<evidence type="ECO:0000256" key="1">
    <source>
        <dbReference type="ARBA" id="ARBA00004651"/>
    </source>
</evidence>
<keyword evidence="3" id="KW-1003">Cell membrane</keyword>
<organism evidence="9 10">
    <name type="scientific">Cocleimonas flava</name>
    <dbReference type="NCBI Taxonomy" id="634765"/>
    <lineage>
        <taxon>Bacteria</taxon>
        <taxon>Pseudomonadati</taxon>
        <taxon>Pseudomonadota</taxon>
        <taxon>Gammaproteobacteria</taxon>
        <taxon>Thiotrichales</taxon>
        <taxon>Thiotrichaceae</taxon>
        <taxon>Cocleimonas</taxon>
    </lineage>
</organism>
<keyword evidence="6 7" id="KW-0472">Membrane</keyword>
<evidence type="ECO:0000256" key="5">
    <source>
        <dbReference type="ARBA" id="ARBA00022989"/>
    </source>
</evidence>
<evidence type="ECO:0000313" key="9">
    <source>
        <dbReference type="EMBL" id="TCJ84830.1"/>
    </source>
</evidence>
<feature type="transmembrane region" description="Helical" evidence="7">
    <location>
        <begin position="6"/>
        <end position="23"/>
    </location>
</feature>
<evidence type="ECO:0000256" key="3">
    <source>
        <dbReference type="ARBA" id="ARBA00022475"/>
    </source>
</evidence>
<protein>
    <submittedName>
        <fullName evidence="9">Putative membrane protein YeiH</fullName>
    </submittedName>
</protein>
<accession>A0A4R1EVS2</accession>
<comment type="similarity">
    <text evidence="2">Belongs to the UPF0126 family.</text>
</comment>
<dbReference type="OrthoDB" id="9791874at2"/>
<dbReference type="PANTHER" id="PTHR30506:SF3">
    <property type="entry name" value="UPF0126 INNER MEMBRANE PROTEIN YADS-RELATED"/>
    <property type="match status" value="1"/>
</dbReference>
<keyword evidence="5 7" id="KW-1133">Transmembrane helix</keyword>
<dbReference type="InterPro" id="IPR005115">
    <property type="entry name" value="Gly_transporter"/>
</dbReference>
<dbReference type="Proteomes" id="UP000294887">
    <property type="component" value="Unassembled WGS sequence"/>
</dbReference>
<keyword evidence="4 7" id="KW-0812">Transmembrane</keyword>
<dbReference type="AlphaFoldDB" id="A0A4R1EVS2"/>
<dbReference type="EMBL" id="SMFQ01000004">
    <property type="protein sequence ID" value="TCJ84830.1"/>
    <property type="molecule type" value="Genomic_DNA"/>
</dbReference>
<name>A0A4R1EVS2_9GAMM</name>
<sequence>MNYLHLLDYAGVAVFAATGALAASRLRLDIVGFIFFAAITGVGGGTLRDLLLGKLPVFWIKQPLFIGICVIIAVLVFFTAHLVESRYRLLLWLDAIGMAAYCVMGAMIGLEYGISPYAAIVTGISTATFGGIFRDVISGEKSVLLSDEIYISAALLGATSFVFLFSMGVPQIVAVFVGVLLAFGLRAAALLFGWTTPRYKPRQGRKIK</sequence>
<keyword evidence="10" id="KW-1185">Reference proteome</keyword>
<feature type="transmembrane region" description="Helical" evidence="7">
    <location>
        <begin position="172"/>
        <end position="195"/>
    </location>
</feature>
<dbReference type="GO" id="GO:0005886">
    <property type="term" value="C:plasma membrane"/>
    <property type="evidence" value="ECO:0007669"/>
    <property type="project" value="UniProtKB-SubCell"/>
</dbReference>
<dbReference type="RefSeq" id="WP_131906563.1">
    <property type="nucleotide sequence ID" value="NZ_BAAAFU010000006.1"/>
</dbReference>
<feature type="domain" description="Glycine transporter" evidence="8">
    <location>
        <begin position="6"/>
        <end position="80"/>
    </location>
</feature>
<feature type="transmembrane region" description="Helical" evidence="7">
    <location>
        <begin position="63"/>
        <end position="83"/>
    </location>
</feature>
<feature type="transmembrane region" description="Helical" evidence="7">
    <location>
        <begin position="149"/>
        <end position="166"/>
    </location>
</feature>
<evidence type="ECO:0000256" key="7">
    <source>
        <dbReference type="SAM" id="Phobius"/>
    </source>
</evidence>
<comment type="subcellular location">
    <subcellularLocation>
        <location evidence="1">Cell membrane</location>
        <topology evidence="1">Multi-pass membrane protein</topology>
    </subcellularLocation>
</comment>
<feature type="domain" description="Glycine transporter" evidence="8">
    <location>
        <begin position="91"/>
        <end position="164"/>
    </location>
</feature>
<feature type="transmembrane region" description="Helical" evidence="7">
    <location>
        <begin position="90"/>
        <end position="110"/>
    </location>
</feature>
<evidence type="ECO:0000256" key="4">
    <source>
        <dbReference type="ARBA" id="ARBA00022692"/>
    </source>
</evidence>
<evidence type="ECO:0000259" key="8">
    <source>
        <dbReference type="Pfam" id="PF03458"/>
    </source>
</evidence>
<gene>
    <name evidence="9" type="ORF">EV695_2792</name>
</gene>
<evidence type="ECO:0000256" key="2">
    <source>
        <dbReference type="ARBA" id="ARBA00008193"/>
    </source>
</evidence>
<evidence type="ECO:0000256" key="6">
    <source>
        <dbReference type="ARBA" id="ARBA00023136"/>
    </source>
</evidence>
<feature type="transmembrane region" description="Helical" evidence="7">
    <location>
        <begin position="116"/>
        <end position="137"/>
    </location>
</feature>
<dbReference type="Pfam" id="PF03458">
    <property type="entry name" value="Gly_transporter"/>
    <property type="match status" value="2"/>
</dbReference>
<evidence type="ECO:0000313" key="10">
    <source>
        <dbReference type="Proteomes" id="UP000294887"/>
    </source>
</evidence>
<proteinExistence type="inferred from homology"/>
<reference evidence="9 10" key="1">
    <citation type="submission" date="2019-03" db="EMBL/GenBank/DDBJ databases">
        <title>Genomic Encyclopedia of Type Strains, Phase IV (KMG-IV): sequencing the most valuable type-strain genomes for metagenomic binning, comparative biology and taxonomic classification.</title>
        <authorList>
            <person name="Goeker M."/>
        </authorList>
    </citation>
    <scope>NUCLEOTIDE SEQUENCE [LARGE SCALE GENOMIC DNA]</scope>
    <source>
        <strain evidence="9 10">DSM 24830</strain>
    </source>
</reference>
<dbReference type="PANTHER" id="PTHR30506">
    <property type="entry name" value="INNER MEMBRANE PROTEIN"/>
    <property type="match status" value="1"/>
</dbReference>